<dbReference type="PANTHER" id="PTHR14042">
    <property type="entry name" value="DOPEY-RELATED"/>
    <property type="match status" value="1"/>
</dbReference>
<keyword evidence="6" id="KW-1185">Reference proteome</keyword>
<evidence type="ECO:0000256" key="2">
    <source>
        <dbReference type="ARBA" id="ARBA00022927"/>
    </source>
</evidence>
<reference evidence="5 6" key="2">
    <citation type="submission" date="2018-11" db="EMBL/GenBank/DDBJ databases">
        <authorList>
            <consortium name="Pathogen Informatics"/>
        </authorList>
    </citation>
    <scope>NUCLEOTIDE SEQUENCE [LARGE SCALE GENOMIC DNA]</scope>
</reference>
<dbReference type="GO" id="GO:0015031">
    <property type="term" value="P:protein transport"/>
    <property type="evidence" value="ECO:0007669"/>
    <property type="project" value="UniProtKB-KW"/>
</dbReference>
<protein>
    <submittedName>
        <fullName evidence="7">Dopey_N domain-containing protein</fullName>
    </submittedName>
</protein>
<accession>A0A0R3W583</accession>
<keyword evidence="2" id="KW-0653">Protein transport</keyword>
<dbReference type="WBParaSite" id="TASK_0000526001-mRNA-1">
    <property type="protein sequence ID" value="TASK_0000526001-mRNA-1"/>
    <property type="gene ID" value="TASK_0000526001"/>
</dbReference>
<dbReference type="EMBL" id="UYRS01018403">
    <property type="protein sequence ID" value="VDK34786.1"/>
    <property type="molecule type" value="Genomic_DNA"/>
</dbReference>
<dbReference type="GO" id="GO:0006895">
    <property type="term" value="P:Golgi to endosome transport"/>
    <property type="evidence" value="ECO:0007669"/>
    <property type="project" value="InterPro"/>
</dbReference>
<evidence type="ECO:0000259" key="4">
    <source>
        <dbReference type="Pfam" id="PF04118"/>
    </source>
</evidence>
<keyword evidence="1" id="KW-0813">Transport</keyword>
<evidence type="ECO:0000313" key="6">
    <source>
        <dbReference type="Proteomes" id="UP000282613"/>
    </source>
</evidence>
<dbReference type="Pfam" id="PF04118">
    <property type="entry name" value="Dopey_N"/>
    <property type="match status" value="1"/>
</dbReference>
<organism evidence="7">
    <name type="scientific">Taenia asiatica</name>
    <name type="common">Asian tapeworm</name>
    <dbReference type="NCBI Taxonomy" id="60517"/>
    <lineage>
        <taxon>Eukaryota</taxon>
        <taxon>Metazoa</taxon>
        <taxon>Spiralia</taxon>
        <taxon>Lophotrochozoa</taxon>
        <taxon>Platyhelminthes</taxon>
        <taxon>Cestoda</taxon>
        <taxon>Eucestoda</taxon>
        <taxon>Cyclophyllidea</taxon>
        <taxon>Taeniidae</taxon>
        <taxon>Taenia</taxon>
    </lineage>
</organism>
<dbReference type="AlphaFoldDB" id="A0A0R3W583"/>
<feature type="domain" description="DOP1 N-terminal" evidence="4">
    <location>
        <begin position="10"/>
        <end position="321"/>
    </location>
</feature>
<sequence length="353" mass="39895">MNRKSNFESDPKYRSYSVAIDKCLKSFEYSNEWADLISSLVRLMKLIQQYDRYDVIPEKRLLGKRLAQCLHPALPPGVHCKTLECFDLIFRIMGPNNLAADISIYGPCLFGLLGPSAMTVKPLLFNLFETYFLPLGDKLRTAFLGLLQGLLPGLEEGSEFFERGNSIIEKFCRAVGLEFFYTCLWQVSFLHVLTHAPSVRHFGTAFILNHFNKRRHLSTQACFFGTSTAVLLESIRCLLDDNVVLVQRDTLDFVILTLPVHLVSSTGSQKQQSRHGQYHHPLEGKITPLEMRNLAVAALTVLLRKDASLNRRLFIWLLGSQAIESADASQNATTVARIALHSNNVSFRLLMMA</sequence>
<dbReference type="STRING" id="60517.A0A0R3W583"/>
<gene>
    <name evidence="5" type="ORF">TASK_LOCUS5261</name>
</gene>
<evidence type="ECO:0000256" key="3">
    <source>
        <dbReference type="ARBA" id="ARBA00046326"/>
    </source>
</evidence>
<dbReference type="InterPro" id="IPR040314">
    <property type="entry name" value="DOP1"/>
</dbReference>
<name>A0A0R3W583_TAEAS</name>
<dbReference type="GO" id="GO:0005829">
    <property type="term" value="C:cytosol"/>
    <property type="evidence" value="ECO:0007669"/>
    <property type="project" value="GOC"/>
</dbReference>
<dbReference type="OrthoDB" id="297643at2759"/>
<dbReference type="InterPro" id="IPR007249">
    <property type="entry name" value="DOP1_N"/>
</dbReference>
<dbReference type="GO" id="GO:0005768">
    <property type="term" value="C:endosome"/>
    <property type="evidence" value="ECO:0007669"/>
    <property type="project" value="TreeGrafter"/>
</dbReference>
<comment type="similarity">
    <text evidence="3">Belongs to the DOP1 family.</text>
</comment>
<evidence type="ECO:0000256" key="1">
    <source>
        <dbReference type="ARBA" id="ARBA00022448"/>
    </source>
</evidence>
<reference evidence="7" key="1">
    <citation type="submission" date="2017-02" db="UniProtKB">
        <authorList>
            <consortium name="WormBaseParasite"/>
        </authorList>
    </citation>
    <scope>IDENTIFICATION</scope>
</reference>
<evidence type="ECO:0000313" key="7">
    <source>
        <dbReference type="WBParaSite" id="TASK_0000526001-mRNA-1"/>
    </source>
</evidence>
<evidence type="ECO:0000313" key="5">
    <source>
        <dbReference type="EMBL" id="VDK34786.1"/>
    </source>
</evidence>
<dbReference type="GO" id="GO:0005802">
    <property type="term" value="C:trans-Golgi network"/>
    <property type="evidence" value="ECO:0007669"/>
    <property type="project" value="TreeGrafter"/>
</dbReference>
<proteinExistence type="inferred from homology"/>
<dbReference type="PANTHER" id="PTHR14042:SF24">
    <property type="entry name" value="PROTEIN DOPEY-1 HOMOLOG"/>
    <property type="match status" value="1"/>
</dbReference>
<dbReference type="Proteomes" id="UP000282613">
    <property type="component" value="Unassembled WGS sequence"/>
</dbReference>